<dbReference type="Proteomes" id="UP000288805">
    <property type="component" value="Unassembled WGS sequence"/>
</dbReference>
<comment type="caution">
    <text evidence="1">The sequence shown here is derived from an EMBL/GenBank/DDBJ whole genome shotgun (WGS) entry which is preliminary data.</text>
</comment>
<evidence type="ECO:0000313" key="2">
    <source>
        <dbReference type="Proteomes" id="UP000288805"/>
    </source>
</evidence>
<dbReference type="EMBL" id="QGNW01001871">
    <property type="protein sequence ID" value="RVW28923.1"/>
    <property type="molecule type" value="Genomic_DNA"/>
</dbReference>
<gene>
    <name evidence="1" type="ORF">CK203_102860</name>
</gene>
<accession>A0A438D0C6</accession>
<proteinExistence type="predicted"/>
<sequence>MLAMEALSQLLFKSKSSRFISGFKVGRSSGEGIDVSHHLFADNTLIFCEINSDQLRYLRGATVEDVASMSGCKVRKLPTSYLGLPLGAPFKSFKVCSGREI</sequence>
<evidence type="ECO:0000313" key="1">
    <source>
        <dbReference type="EMBL" id="RVW28923.1"/>
    </source>
</evidence>
<name>A0A438D0C6_VITVI</name>
<dbReference type="AlphaFoldDB" id="A0A438D0C6"/>
<protein>
    <recommendedName>
        <fullName evidence="3">Reverse transcriptase domain-containing protein</fullName>
    </recommendedName>
</protein>
<reference evidence="1 2" key="1">
    <citation type="journal article" date="2018" name="PLoS Genet.">
        <title>Population sequencing reveals clonal diversity and ancestral inbreeding in the grapevine cultivar Chardonnay.</title>
        <authorList>
            <person name="Roach M.J."/>
            <person name="Johnson D.L."/>
            <person name="Bohlmann J."/>
            <person name="van Vuuren H.J."/>
            <person name="Jones S.J."/>
            <person name="Pretorius I.S."/>
            <person name="Schmidt S.A."/>
            <person name="Borneman A.R."/>
        </authorList>
    </citation>
    <scope>NUCLEOTIDE SEQUENCE [LARGE SCALE GENOMIC DNA]</scope>
    <source>
        <strain evidence="2">cv. Chardonnay</strain>
        <tissue evidence="1">Leaf</tissue>
    </source>
</reference>
<organism evidence="1 2">
    <name type="scientific">Vitis vinifera</name>
    <name type="common">Grape</name>
    <dbReference type="NCBI Taxonomy" id="29760"/>
    <lineage>
        <taxon>Eukaryota</taxon>
        <taxon>Viridiplantae</taxon>
        <taxon>Streptophyta</taxon>
        <taxon>Embryophyta</taxon>
        <taxon>Tracheophyta</taxon>
        <taxon>Spermatophyta</taxon>
        <taxon>Magnoliopsida</taxon>
        <taxon>eudicotyledons</taxon>
        <taxon>Gunneridae</taxon>
        <taxon>Pentapetalae</taxon>
        <taxon>rosids</taxon>
        <taxon>Vitales</taxon>
        <taxon>Vitaceae</taxon>
        <taxon>Viteae</taxon>
        <taxon>Vitis</taxon>
    </lineage>
</organism>
<evidence type="ECO:0008006" key="3">
    <source>
        <dbReference type="Google" id="ProtNLM"/>
    </source>
</evidence>